<evidence type="ECO:0000313" key="2">
    <source>
        <dbReference type="EMBL" id="QND60633.1"/>
    </source>
</evidence>
<dbReference type="RefSeq" id="WP_095198559.1">
    <property type="nucleotide sequence ID" value="NZ_CP050296.1"/>
</dbReference>
<evidence type="ECO:0000313" key="3">
    <source>
        <dbReference type="Proteomes" id="UP000515465"/>
    </source>
</evidence>
<dbReference type="EMBL" id="CP050296">
    <property type="protein sequence ID" value="QND60633.1"/>
    <property type="molecule type" value="Genomic_DNA"/>
</dbReference>
<evidence type="ECO:0000259" key="1">
    <source>
        <dbReference type="Pfam" id="PF21834"/>
    </source>
</evidence>
<dbReference type="Proteomes" id="UP000515465">
    <property type="component" value="Chromosome"/>
</dbReference>
<accession>A0A7G6T1K1</accession>
<protein>
    <recommendedName>
        <fullName evidence="1">DUF6894 domain-containing protein</fullName>
    </recommendedName>
</protein>
<dbReference type="AlphaFoldDB" id="A0A7G6T1K1"/>
<gene>
    <name evidence="2" type="ORF">HB778_32115</name>
</gene>
<dbReference type="InterPro" id="IPR054189">
    <property type="entry name" value="DUF6894"/>
</dbReference>
<sequence length="168" mass="18220">MEIVRTQVLNATAPNGQAILRVLFCGQGNECVTVDMANIEGNEEIVLDRAKAILVQTATFGLASNDYDATSNGNFDEVSVTSVRDAAGDVYVFDYRDGETSRRIPPSRMPSFDAARAEAIRCAVDLLVDLEPGTDDLSGWLVRVSDEQGELLYTVDVQEAEAARQASQ</sequence>
<name>A0A7G6T1K1_9HYPH</name>
<dbReference type="Pfam" id="PF21834">
    <property type="entry name" value="DUF6894"/>
    <property type="match status" value="1"/>
</dbReference>
<reference evidence="3" key="1">
    <citation type="journal article" date="2020" name="Mol. Plant Microbe">
        <title>Rhizobial microsymbionts of the narrowly endemic Oxytropis species growing in Kamchatka are characterized by significant genetic diversity and possess a set of genes that are associated with T3SS and T6SS secretion systems and can affect the development of symbiosis.</title>
        <authorList>
            <person name="Safronova V."/>
            <person name="Guro P."/>
            <person name="Sazanova A."/>
            <person name="Kuznetsova I."/>
            <person name="Belimov A."/>
            <person name="Yakubov V."/>
            <person name="Chirak E."/>
            <person name="Afonin A."/>
            <person name="Gogolev Y."/>
            <person name="Andronov E."/>
            <person name="Tikhonovich I."/>
        </authorList>
    </citation>
    <scope>NUCLEOTIDE SEQUENCE [LARGE SCALE GENOMIC DNA]</scope>
    <source>
        <strain evidence="3">583</strain>
    </source>
</reference>
<organism evidence="2 3">
    <name type="scientific">Mesorhizobium huakuii</name>
    <dbReference type="NCBI Taxonomy" id="28104"/>
    <lineage>
        <taxon>Bacteria</taxon>
        <taxon>Pseudomonadati</taxon>
        <taxon>Pseudomonadota</taxon>
        <taxon>Alphaproteobacteria</taxon>
        <taxon>Hyphomicrobiales</taxon>
        <taxon>Phyllobacteriaceae</taxon>
        <taxon>Mesorhizobium</taxon>
    </lineage>
</organism>
<proteinExistence type="predicted"/>
<feature type="domain" description="DUF6894" evidence="1">
    <location>
        <begin position="91"/>
        <end position="157"/>
    </location>
</feature>